<dbReference type="EMBL" id="MDYQ01000187">
    <property type="protein sequence ID" value="PRP79348.1"/>
    <property type="molecule type" value="Genomic_DNA"/>
</dbReference>
<evidence type="ECO:0000313" key="2">
    <source>
        <dbReference type="EMBL" id="PRP79348.1"/>
    </source>
</evidence>
<feature type="transmembrane region" description="Helical" evidence="1">
    <location>
        <begin position="88"/>
        <end position="107"/>
    </location>
</feature>
<sequence>MSDGETTGLVQHEMTRFQQEVHEFKTWRWRWLFNLLVFFYVPLLLIVPSKFVLWITLNVTGFIYVAGATENRRDPFHGRRLEEGTREFVKLMLTTPLMYLAGPFWTITDGSGSHSNSLTVFGFSNSTKMSFEKSTQPFGDIIIFEGFGRERNDLLWSGPAAYFVYNYFFYIVPFFLGLHFTYLDYLPLMGEFVINTESIKRFKKGHWIIGASLSSLILFLLSYHVWLFIFHHTWKIYLPVFFGLLVSFVLRVFIHTRRGGTIHVHHFQIGAVLMAFTPFQNIISSTLQGIAAGVFVEGLTRWGMDGTFV</sequence>
<dbReference type="InParanoid" id="A0A2P6N5X9"/>
<reference evidence="2 3" key="1">
    <citation type="journal article" date="2018" name="Genome Biol. Evol.">
        <title>Multiple Roots of Fruiting Body Formation in Amoebozoa.</title>
        <authorList>
            <person name="Hillmann F."/>
            <person name="Forbes G."/>
            <person name="Novohradska S."/>
            <person name="Ferling I."/>
            <person name="Riege K."/>
            <person name="Groth M."/>
            <person name="Westermann M."/>
            <person name="Marz M."/>
            <person name="Spaller T."/>
            <person name="Winckler T."/>
            <person name="Schaap P."/>
            <person name="Glockner G."/>
        </authorList>
    </citation>
    <scope>NUCLEOTIDE SEQUENCE [LARGE SCALE GENOMIC DNA]</scope>
    <source>
        <strain evidence="2 3">Jena</strain>
    </source>
</reference>
<dbReference type="OrthoDB" id="441660at2759"/>
<keyword evidence="3" id="KW-1185">Reference proteome</keyword>
<gene>
    <name evidence="2" type="ORF">PROFUN_12949</name>
</gene>
<keyword evidence="1" id="KW-1133">Transmembrane helix</keyword>
<feature type="transmembrane region" description="Helical" evidence="1">
    <location>
        <begin position="207"/>
        <end position="230"/>
    </location>
</feature>
<feature type="transmembrane region" description="Helical" evidence="1">
    <location>
        <begin position="167"/>
        <end position="186"/>
    </location>
</feature>
<evidence type="ECO:0000313" key="3">
    <source>
        <dbReference type="Proteomes" id="UP000241769"/>
    </source>
</evidence>
<protein>
    <submittedName>
        <fullName evidence="2">Uncharacterized protein</fullName>
    </submittedName>
</protein>
<keyword evidence="1" id="KW-0472">Membrane</keyword>
<feature type="transmembrane region" description="Helical" evidence="1">
    <location>
        <begin position="51"/>
        <end position="67"/>
    </location>
</feature>
<name>A0A2P6N5X9_9EUKA</name>
<dbReference type="AlphaFoldDB" id="A0A2P6N5X9"/>
<feature type="transmembrane region" description="Helical" evidence="1">
    <location>
        <begin position="29"/>
        <end position="45"/>
    </location>
</feature>
<proteinExistence type="predicted"/>
<keyword evidence="1" id="KW-0812">Transmembrane</keyword>
<dbReference type="Proteomes" id="UP000241769">
    <property type="component" value="Unassembled WGS sequence"/>
</dbReference>
<comment type="caution">
    <text evidence="2">The sequence shown here is derived from an EMBL/GenBank/DDBJ whole genome shotgun (WGS) entry which is preliminary data.</text>
</comment>
<accession>A0A2P6N5X9</accession>
<organism evidence="2 3">
    <name type="scientific">Planoprotostelium fungivorum</name>
    <dbReference type="NCBI Taxonomy" id="1890364"/>
    <lineage>
        <taxon>Eukaryota</taxon>
        <taxon>Amoebozoa</taxon>
        <taxon>Evosea</taxon>
        <taxon>Variosea</taxon>
        <taxon>Cavosteliida</taxon>
        <taxon>Cavosteliaceae</taxon>
        <taxon>Planoprotostelium</taxon>
    </lineage>
</organism>
<evidence type="ECO:0000256" key="1">
    <source>
        <dbReference type="SAM" id="Phobius"/>
    </source>
</evidence>
<feature type="transmembrane region" description="Helical" evidence="1">
    <location>
        <begin position="236"/>
        <end position="254"/>
    </location>
</feature>